<proteinExistence type="predicted"/>
<evidence type="ECO:0000313" key="1">
    <source>
        <dbReference type="EMBL" id="VVB01498.1"/>
    </source>
</evidence>
<dbReference type="PANTHER" id="PTHR23070">
    <property type="entry name" value="BCS1 AAA-TYPE ATPASE"/>
    <property type="match status" value="1"/>
</dbReference>
<keyword evidence="2" id="KW-1185">Reference proteome</keyword>
<organism evidence="1 2">
    <name type="scientific">Arabis nemorensis</name>
    <dbReference type="NCBI Taxonomy" id="586526"/>
    <lineage>
        <taxon>Eukaryota</taxon>
        <taxon>Viridiplantae</taxon>
        <taxon>Streptophyta</taxon>
        <taxon>Embryophyta</taxon>
        <taxon>Tracheophyta</taxon>
        <taxon>Spermatophyta</taxon>
        <taxon>Magnoliopsida</taxon>
        <taxon>eudicotyledons</taxon>
        <taxon>Gunneridae</taxon>
        <taxon>Pentapetalae</taxon>
        <taxon>rosids</taxon>
        <taxon>malvids</taxon>
        <taxon>Brassicales</taxon>
        <taxon>Brassicaceae</taxon>
        <taxon>Arabideae</taxon>
        <taxon>Arabis</taxon>
    </lineage>
</organism>
<reference evidence="1" key="1">
    <citation type="submission" date="2019-07" db="EMBL/GenBank/DDBJ databases">
        <authorList>
            <person name="Dittberner H."/>
        </authorList>
    </citation>
    <scope>NUCLEOTIDE SEQUENCE [LARGE SCALE GENOMIC DNA]</scope>
</reference>
<dbReference type="EMBL" id="CABITT030000004">
    <property type="protein sequence ID" value="VVB01498.1"/>
    <property type="molecule type" value="Genomic_DNA"/>
</dbReference>
<gene>
    <name evidence="1" type="ORF">ANE_LOCUS11942</name>
</gene>
<sequence>MVNRATSMKQEEKKLKIFTLDPDRMYLSYFAPWTSVSLDHPSTFETLAMDPDVKRSVMDDLDQFVQRRDFYKRVGKAW</sequence>
<dbReference type="InterPro" id="IPR050747">
    <property type="entry name" value="Mitochondrial_chaperone_BCS1"/>
</dbReference>
<comment type="caution">
    <text evidence="1">The sequence shown here is derived from an EMBL/GenBank/DDBJ whole genome shotgun (WGS) entry which is preliminary data.</text>
</comment>
<dbReference type="Proteomes" id="UP000489600">
    <property type="component" value="Unassembled WGS sequence"/>
</dbReference>
<name>A0A565BJX9_9BRAS</name>
<dbReference type="AlphaFoldDB" id="A0A565BJX9"/>
<evidence type="ECO:0000313" key="2">
    <source>
        <dbReference type="Proteomes" id="UP000489600"/>
    </source>
</evidence>
<dbReference type="OrthoDB" id="10251412at2759"/>
<accession>A0A565BJX9</accession>
<protein>
    <submittedName>
        <fullName evidence="1">Uncharacterized protein</fullName>
    </submittedName>
</protein>